<dbReference type="InterPro" id="IPR001633">
    <property type="entry name" value="EAL_dom"/>
</dbReference>
<organism evidence="4 5">
    <name type="scientific">Romboutsia weinsteinii</name>
    <dbReference type="NCBI Taxonomy" id="2020949"/>
    <lineage>
        <taxon>Bacteria</taxon>
        <taxon>Bacillati</taxon>
        <taxon>Bacillota</taxon>
        <taxon>Clostridia</taxon>
        <taxon>Peptostreptococcales</taxon>
        <taxon>Peptostreptococcaceae</taxon>
        <taxon>Romboutsia</taxon>
    </lineage>
</organism>
<evidence type="ECO:0000256" key="2">
    <source>
        <dbReference type="SAM" id="SignalP"/>
    </source>
</evidence>
<reference evidence="4 5" key="1">
    <citation type="journal article" date="2017" name="Genome Announc.">
        <title>Draft Genome Sequence of Romboutsia weinsteinii sp. nov. Strain CCRI-19649(T) Isolated from Surface Water.</title>
        <authorList>
            <person name="Maheux A.F."/>
            <person name="Boudreau D.K."/>
            <person name="Berube E."/>
            <person name="Boissinot M."/>
            <person name="Cantin P."/>
            <person name="Raymond F."/>
            <person name="Corbeil J."/>
            <person name="Omar R.F."/>
            <person name="Bergeron M.G."/>
        </authorList>
    </citation>
    <scope>NUCLEOTIDE SEQUENCE [LARGE SCALE GENOMIC DNA]</scope>
    <source>
        <strain evidence="4 5">CCRI-19649</strain>
    </source>
</reference>
<dbReference type="InterPro" id="IPR050706">
    <property type="entry name" value="Cyclic-di-GMP_PDE-like"/>
</dbReference>
<dbReference type="SUPFAM" id="SSF141868">
    <property type="entry name" value="EAL domain-like"/>
    <property type="match status" value="1"/>
</dbReference>
<dbReference type="OrthoDB" id="9762141at2"/>
<dbReference type="PANTHER" id="PTHR33121">
    <property type="entry name" value="CYCLIC DI-GMP PHOSPHODIESTERASE PDEF"/>
    <property type="match status" value="1"/>
</dbReference>
<dbReference type="EMBL" id="NOJY02000050">
    <property type="protein sequence ID" value="RDY25741.1"/>
    <property type="molecule type" value="Genomic_DNA"/>
</dbReference>
<gene>
    <name evidence="4" type="ORF">CHL78_016690</name>
</gene>
<dbReference type="InterPro" id="IPR001638">
    <property type="entry name" value="Solute-binding_3/MltF_N"/>
</dbReference>
<comment type="caution">
    <text evidence="4">The sequence shown here is derived from an EMBL/GenBank/DDBJ whole genome shotgun (WGS) entry which is preliminary data.</text>
</comment>
<dbReference type="Proteomes" id="UP000215694">
    <property type="component" value="Unassembled WGS sequence"/>
</dbReference>
<dbReference type="Gene3D" id="3.40.190.10">
    <property type="entry name" value="Periplasmic binding protein-like II"/>
    <property type="match status" value="2"/>
</dbReference>
<dbReference type="PROSITE" id="PS50883">
    <property type="entry name" value="EAL"/>
    <property type="match status" value="1"/>
</dbReference>
<dbReference type="Pfam" id="PF00563">
    <property type="entry name" value="EAL"/>
    <property type="match status" value="1"/>
</dbReference>
<keyword evidence="1" id="KW-0472">Membrane</keyword>
<dbReference type="RefSeq" id="WP_094367503.1">
    <property type="nucleotide sequence ID" value="NZ_NOJY02000050.1"/>
</dbReference>
<sequence length="542" mass="63233">MKKELKNIGTIFLLTCMLILSMPMNLYAQNETNKTLKVGFYNYEPYYYMNKDGKPDGFYNDLLELLKRDLGIEYEYMMLDVSKCIERLETGEIDLLLGIHKTPDREQKFIYTDHYIDVEKYGIYTNKDIDYGKLQELENLRFAFVENEENSNWIYEFLQEKNINTEPVNTTNYEEAKQMLLDETVDAITYTITDSSLKNKNKIYEYSAGPVYIAASKGNEELILKINNVLEEYSRTSKNPLEEIKGSYFGKSINKDTIMIMSLTIVLLIGIVMFMVLNRIYPIIKNRIVIAKIRSRMIKNKYMLYYQPIIDPKKGVLVGFEALLRLRDSKGNVLSPYLFIKEIEENNMMSEVSIWILKKIISDYKKIQSYNNINNKEFYISMNVSAKDLENKEFINKAVEIIKNNKIPRSTICMEIVESMKINNLSNMKDAIDKLHESGIKIAIDDFGVEHSNLDTIEKLKFDILKLDKYFIDGVETSKTRREIIELISRLSATQDKVIIAEGVETEGQRQIIKNMENQKLYIQGYVYSKPICIEEVNNISL</sequence>
<protein>
    <submittedName>
        <fullName evidence="4">EAL domain-containing protein</fullName>
    </submittedName>
</protein>
<dbReference type="SUPFAM" id="SSF53850">
    <property type="entry name" value="Periplasmic binding protein-like II"/>
    <property type="match status" value="1"/>
</dbReference>
<dbReference type="AlphaFoldDB" id="A0A371IZ32"/>
<dbReference type="Pfam" id="PF00497">
    <property type="entry name" value="SBP_bac_3"/>
    <property type="match status" value="1"/>
</dbReference>
<feature type="signal peptide" evidence="2">
    <location>
        <begin position="1"/>
        <end position="28"/>
    </location>
</feature>
<keyword evidence="1" id="KW-0812">Transmembrane</keyword>
<feature type="chain" id="PRO_5017002960" evidence="2">
    <location>
        <begin position="29"/>
        <end position="542"/>
    </location>
</feature>
<dbReference type="InterPro" id="IPR035919">
    <property type="entry name" value="EAL_sf"/>
</dbReference>
<proteinExistence type="predicted"/>
<keyword evidence="2" id="KW-0732">Signal</keyword>
<keyword evidence="1" id="KW-1133">Transmembrane helix</keyword>
<dbReference type="GO" id="GO:0071111">
    <property type="term" value="F:cyclic-guanylate-specific phosphodiesterase activity"/>
    <property type="evidence" value="ECO:0007669"/>
    <property type="project" value="InterPro"/>
</dbReference>
<evidence type="ECO:0000313" key="4">
    <source>
        <dbReference type="EMBL" id="RDY25741.1"/>
    </source>
</evidence>
<evidence type="ECO:0000256" key="1">
    <source>
        <dbReference type="SAM" id="Phobius"/>
    </source>
</evidence>
<evidence type="ECO:0000313" key="5">
    <source>
        <dbReference type="Proteomes" id="UP000215694"/>
    </source>
</evidence>
<dbReference type="PANTHER" id="PTHR33121:SF71">
    <property type="entry name" value="OXYGEN SENSOR PROTEIN DOSP"/>
    <property type="match status" value="1"/>
</dbReference>
<dbReference type="SMART" id="SM00062">
    <property type="entry name" value="PBPb"/>
    <property type="match status" value="1"/>
</dbReference>
<accession>A0A371IZ32</accession>
<keyword evidence="5" id="KW-1185">Reference proteome</keyword>
<evidence type="ECO:0000259" key="3">
    <source>
        <dbReference type="PROSITE" id="PS50883"/>
    </source>
</evidence>
<dbReference type="SMART" id="SM00052">
    <property type="entry name" value="EAL"/>
    <property type="match status" value="1"/>
</dbReference>
<dbReference type="CDD" id="cd01948">
    <property type="entry name" value="EAL"/>
    <property type="match status" value="1"/>
</dbReference>
<feature type="domain" description="EAL" evidence="3">
    <location>
        <begin position="286"/>
        <end position="542"/>
    </location>
</feature>
<name>A0A371IZ32_9FIRM</name>
<feature type="transmembrane region" description="Helical" evidence="1">
    <location>
        <begin position="258"/>
        <end position="277"/>
    </location>
</feature>
<dbReference type="Gene3D" id="3.20.20.450">
    <property type="entry name" value="EAL domain"/>
    <property type="match status" value="1"/>
</dbReference>